<reference evidence="2" key="1">
    <citation type="submission" date="2015-02" db="EMBL/GenBank/DDBJ databases">
        <authorList>
            <person name="Ju K.-S."/>
            <person name="Doroghazi J.R."/>
            <person name="Metcalf W."/>
        </authorList>
    </citation>
    <scope>NUCLEOTIDE SEQUENCE [LARGE SCALE GENOMIC DNA]</scope>
    <source>
        <strain evidence="2">NRRL B-16380</strain>
    </source>
</reference>
<evidence type="ECO:0000313" key="1">
    <source>
        <dbReference type="EMBL" id="KJK40000.1"/>
    </source>
</evidence>
<dbReference type="PATRIC" id="fig|284040.3.peg.6077"/>
<gene>
    <name evidence="1" type="ORF">UK15_10225</name>
</gene>
<dbReference type="AlphaFoldDB" id="A0A0M2GV55"/>
<organism evidence="1 2">
    <name type="scientific">Streptomyces variegatus</name>
    <dbReference type="NCBI Taxonomy" id="284040"/>
    <lineage>
        <taxon>Bacteria</taxon>
        <taxon>Bacillati</taxon>
        <taxon>Actinomycetota</taxon>
        <taxon>Actinomycetes</taxon>
        <taxon>Kitasatosporales</taxon>
        <taxon>Streptomycetaceae</taxon>
        <taxon>Streptomyces</taxon>
    </lineage>
</organism>
<dbReference type="Proteomes" id="UP000034786">
    <property type="component" value="Unassembled WGS sequence"/>
</dbReference>
<proteinExistence type="predicted"/>
<keyword evidence="2" id="KW-1185">Reference proteome</keyword>
<comment type="caution">
    <text evidence="1">The sequence shown here is derived from an EMBL/GenBank/DDBJ whole genome shotgun (WGS) entry which is preliminary data.</text>
</comment>
<protein>
    <submittedName>
        <fullName evidence="1">Uncharacterized protein</fullName>
    </submittedName>
</protein>
<accession>A0A0M2GV55</accession>
<dbReference type="EMBL" id="JYJH01000005">
    <property type="protein sequence ID" value="KJK40000.1"/>
    <property type="molecule type" value="Genomic_DNA"/>
</dbReference>
<evidence type="ECO:0000313" key="2">
    <source>
        <dbReference type="Proteomes" id="UP000034786"/>
    </source>
</evidence>
<name>A0A0M2GV55_9ACTN</name>
<dbReference type="STRING" id="284040.UK15_10225"/>
<dbReference type="RefSeq" id="WP_031132097.1">
    <property type="nucleotide sequence ID" value="NZ_JBMVBE010000007.1"/>
</dbReference>
<sequence>MTPPIEYDPDAVHPALLTFRWIVRRNGDDASYEASGTCPVCTCPMTRRWTFGQPPVAKGGFFGRREEPGPEPYYTVCQCRTLHMNRPPSEPLGCGALLAIAPPPAPGSSAGATP</sequence>